<accession>A0ABD6CB50</accession>
<dbReference type="GO" id="GO:0016829">
    <property type="term" value="F:lyase activity"/>
    <property type="evidence" value="ECO:0007669"/>
    <property type="project" value="UniProtKB-KW"/>
</dbReference>
<feature type="domain" description="HpcH/HpaI aldolase/citrate lyase" evidence="4">
    <location>
        <begin position="4"/>
        <end position="217"/>
    </location>
</feature>
<evidence type="ECO:0000259" key="4">
    <source>
        <dbReference type="Pfam" id="PF03328"/>
    </source>
</evidence>
<keyword evidence="6" id="KW-1185">Reference proteome</keyword>
<evidence type="ECO:0000256" key="1">
    <source>
        <dbReference type="ARBA" id="ARBA00001946"/>
    </source>
</evidence>
<comment type="cofactor">
    <cofactor evidence="1">
        <name>Mg(2+)</name>
        <dbReference type="ChEBI" id="CHEBI:18420"/>
    </cofactor>
</comment>
<dbReference type="EMBL" id="JBHUDJ010000003">
    <property type="protein sequence ID" value="MFD1587567.1"/>
    <property type="molecule type" value="Genomic_DNA"/>
</dbReference>
<dbReference type="InterPro" id="IPR011206">
    <property type="entry name" value="Citrate_lyase_beta/mcl1/mcl2"/>
</dbReference>
<dbReference type="Gene3D" id="3.20.20.60">
    <property type="entry name" value="Phosphoenolpyruvate-binding domains"/>
    <property type="match status" value="1"/>
</dbReference>
<keyword evidence="5" id="KW-0456">Lyase</keyword>
<dbReference type="AlphaFoldDB" id="A0ABD6CB50"/>
<dbReference type="PIRSF" id="PIRSF015582">
    <property type="entry name" value="Cit_lyase_B"/>
    <property type="match status" value="1"/>
</dbReference>
<keyword evidence="2" id="KW-0479">Metal-binding</keyword>
<reference evidence="5 6" key="1">
    <citation type="journal article" date="2019" name="Int. J. Syst. Evol. Microbiol.">
        <title>The Global Catalogue of Microorganisms (GCM) 10K type strain sequencing project: providing services to taxonomists for standard genome sequencing and annotation.</title>
        <authorList>
            <consortium name="The Broad Institute Genomics Platform"/>
            <consortium name="The Broad Institute Genome Sequencing Center for Infectious Disease"/>
            <person name="Wu L."/>
            <person name="Ma J."/>
        </authorList>
    </citation>
    <scope>NUCLEOTIDE SEQUENCE [LARGE SCALE GENOMIC DNA]</scope>
    <source>
        <strain evidence="5 6">CGMCC 1.12125</strain>
    </source>
</reference>
<proteinExistence type="predicted"/>
<evidence type="ECO:0000256" key="3">
    <source>
        <dbReference type="ARBA" id="ARBA00022842"/>
    </source>
</evidence>
<dbReference type="Pfam" id="PF03328">
    <property type="entry name" value="HpcH_HpaI"/>
    <property type="match status" value="1"/>
</dbReference>
<evidence type="ECO:0000313" key="6">
    <source>
        <dbReference type="Proteomes" id="UP001597119"/>
    </source>
</evidence>
<gene>
    <name evidence="5" type="ORF">ACFR9U_11270</name>
</gene>
<dbReference type="GO" id="GO:0046872">
    <property type="term" value="F:metal ion binding"/>
    <property type="evidence" value="ECO:0007669"/>
    <property type="project" value="UniProtKB-KW"/>
</dbReference>
<name>A0ABD6CB50_9EURY</name>
<dbReference type="SUPFAM" id="SSF51621">
    <property type="entry name" value="Phosphoenolpyruvate/pyruvate domain"/>
    <property type="match status" value="1"/>
</dbReference>
<comment type="caution">
    <text evidence="5">The sequence shown here is derived from an EMBL/GenBank/DDBJ whole genome shotgun (WGS) entry which is preliminary data.</text>
</comment>
<sequence>MVRRSVLFSPGDQPALMRKAPGSGADVVVFDLEDAVAPERKSEARSAVNDVLTDESFDPECEVCVRVTPPDVAAAADLEAVLDGSPRIDSVMLPKVTDAADVAAVTALLDNHDVSLDVIPLVESAAGVLHAEEIAATDGTAAIAFGAEDLAADVGATRTEEGTEVLYAREHVVLAASAADVDAIDTIHADIQDAAGLREQTEFAIELGYDGKMAIHPSQVDVINDAFTPSTDRIEWAERVLAAKADAEAEGRGVFSVDGEMIDAPLIAQAERVLERARAADDR</sequence>
<protein>
    <submittedName>
        <fullName evidence="5">HpcH/HpaI aldolase/citrate lyase family protein</fullName>
    </submittedName>
</protein>
<keyword evidence="3" id="KW-0460">Magnesium</keyword>
<dbReference type="InterPro" id="IPR040442">
    <property type="entry name" value="Pyrv_kinase-like_dom_sf"/>
</dbReference>
<dbReference type="RefSeq" id="WP_247373002.1">
    <property type="nucleotide sequence ID" value="NZ_JALLGV010000001.1"/>
</dbReference>
<dbReference type="PANTHER" id="PTHR32308:SF0">
    <property type="entry name" value="HPCH_HPAI ALDOLASE_CITRATE LYASE DOMAIN-CONTAINING PROTEIN"/>
    <property type="match status" value="1"/>
</dbReference>
<dbReference type="InterPro" id="IPR015813">
    <property type="entry name" value="Pyrv/PenolPyrv_kinase-like_dom"/>
</dbReference>
<dbReference type="PANTHER" id="PTHR32308">
    <property type="entry name" value="LYASE BETA SUBUNIT, PUTATIVE (AFU_ORTHOLOGUE AFUA_4G13030)-RELATED"/>
    <property type="match status" value="1"/>
</dbReference>
<organism evidence="5 6">
    <name type="scientific">Halorientalis brevis</name>
    <dbReference type="NCBI Taxonomy" id="1126241"/>
    <lineage>
        <taxon>Archaea</taxon>
        <taxon>Methanobacteriati</taxon>
        <taxon>Methanobacteriota</taxon>
        <taxon>Stenosarchaea group</taxon>
        <taxon>Halobacteria</taxon>
        <taxon>Halobacteriales</taxon>
        <taxon>Haloarculaceae</taxon>
        <taxon>Halorientalis</taxon>
    </lineage>
</organism>
<dbReference type="InterPro" id="IPR005000">
    <property type="entry name" value="Aldolase/citrate-lyase_domain"/>
</dbReference>
<evidence type="ECO:0000256" key="2">
    <source>
        <dbReference type="ARBA" id="ARBA00022723"/>
    </source>
</evidence>
<evidence type="ECO:0000313" key="5">
    <source>
        <dbReference type="EMBL" id="MFD1587567.1"/>
    </source>
</evidence>
<dbReference type="Proteomes" id="UP001597119">
    <property type="component" value="Unassembled WGS sequence"/>
</dbReference>